<dbReference type="NCBIfam" id="TIGR02937">
    <property type="entry name" value="sigma70-ECF"/>
    <property type="match status" value="1"/>
</dbReference>
<proteinExistence type="inferred from homology"/>
<dbReference type="InterPro" id="IPR013325">
    <property type="entry name" value="RNA_pol_sigma_r2"/>
</dbReference>
<organism evidence="6 7">
    <name type="scientific">Algoriphagus aestuariicola</name>
    <dbReference type="NCBI Taxonomy" id="1852016"/>
    <lineage>
        <taxon>Bacteria</taxon>
        <taxon>Pseudomonadati</taxon>
        <taxon>Bacteroidota</taxon>
        <taxon>Cytophagia</taxon>
        <taxon>Cytophagales</taxon>
        <taxon>Cyclobacteriaceae</taxon>
        <taxon>Algoriphagus</taxon>
    </lineage>
</organism>
<sequence>MQTQNTTSLSSFLYDEDLLWSQLKAGDKDALEKIYLSYSQELFRYGMAIKPNRSFIKDCIQELFVDLWKYRCGLKQTDNIKHYLFRSLSNRILKEVSHDKRFFMDYELCEIETVNLEESEEEKLIGRQVNESLQKKLSCALDGLPVRQRQVIQLLFFEKLTYEAVSGILGITVDSCYTLAWKAISRMKKSILIISYFFLLY</sequence>
<dbReference type="SUPFAM" id="SSF88659">
    <property type="entry name" value="Sigma3 and sigma4 domains of RNA polymerase sigma factors"/>
    <property type="match status" value="1"/>
</dbReference>
<dbReference type="EMBL" id="JAFKCW010000002">
    <property type="protein sequence ID" value="MBN7801465.1"/>
    <property type="molecule type" value="Genomic_DNA"/>
</dbReference>
<dbReference type="Pfam" id="PF08281">
    <property type="entry name" value="Sigma70_r4_2"/>
    <property type="match status" value="1"/>
</dbReference>
<evidence type="ECO:0000256" key="4">
    <source>
        <dbReference type="ARBA" id="ARBA00023163"/>
    </source>
</evidence>
<dbReference type="PANTHER" id="PTHR43133">
    <property type="entry name" value="RNA POLYMERASE ECF-TYPE SIGMA FACTO"/>
    <property type="match status" value="1"/>
</dbReference>
<keyword evidence="3" id="KW-0731">Sigma factor</keyword>
<accession>A0ABS3BSY4</accession>
<dbReference type="RefSeq" id="WP_206569450.1">
    <property type="nucleotide sequence ID" value="NZ_JAFKCW010000002.1"/>
</dbReference>
<evidence type="ECO:0000256" key="3">
    <source>
        <dbReference type="ARBA" id="ARBA00023082"/>
    </source>
</evidence>
<reference evidence="6 7" key="1">
    <citation type="submission" date="2021-03" db="EMBL/GenBank/DDBJ databases">
        <title>novel species isolated from a fishpond in China.</title>
        <authorList>
            <person name="Lu H."/>
            <person name="Cai Z."/>
        </authorList>
    </citation>
    <scope>NUCLEOTIDE SEQUENCE [LARGE SCALE GENOMIC DNA]</scope>
    <source>
        <strain evidence="6 7">JCM 31546</strain>
    </source>
</reference>
<evidence type="ECO:0000256" key="1">
    <source>
        <dbReference type="ARBA" id="ARBA00010641"/>
    </source>
</evidence>
<evidence type="ECO:0000313" key="7">
    <source>
        <dbReference type="Proteomes" id="UP000664698"/>
    </source>
</evidence>
<dbReference type="InterPro" id="IPR036388">
    <property type="entry name" value="WH-like_DNA-bd_sf"/>
</dbReference>
<dbReference type="SUPFAM" id="SSF88946">
    <property type="entry name" value="Sigma2 domain of RNA polymerase sigma factors"/>
    <property type="match status" value="1"/>
</dbReference>
<evidence type="ECO:0000313" key="6">
    <source>
        <dbReference type="EMBL" id="MBN7801465.1"/>
    </source>
</evidence>
<protein>
    <submittedName>
        <fullName evidence="6">Sigma-70 family RNA polymerase sigma factor</fullName>
    </submittedName>
</protein>
<evidence type="ECO:0000256" key="2">
    <source>
        <dbReference type="ARBA" id="ARBA00023015"/>
    </source>
</evidence>
<gene>
    <name evidence="6" type="ORF">J0A67_11375</name>
</gene>
<dbReference type="Gene3D" id="1.10.1740.10">
    <property type="match status" value="1"/>
</dbReference>
<evidence type="ECO:0000259" key="5">
    <source>
        <dbReference type="Pfam" id="PF08281"/>
    </source>
</evidence>
<dbReference type="InterPro" id="IPR013249">
    <property type="entry name" value="RNA_pol_sigma70_r4_t2"/>
</dbReference>
<keyword evidence="4" id="KW-0804">Transcription</keyword>
<keyword evidence="2" id="KW-0805">Transcription regulation</keyword>
<dbReference type="InterPro" id="IPR039425">
    <property type="entry name" value="RNA_pol_sigma-70-like"/>
</dbReference>
<dbReference type="InterPro" id="IPR013324">
    <property type="entry name" value="RNA_pol_sigma_r3/r4-like"/>
</dbReference>
<dbReference type="Gene3D" id="1.10.10.10">
    <property type="entry name" value="Winged helix-like DNA-binding domain superfamily/Winged helix DNA-binding domain"/>
    <property type="match status" value="1"/>
</dbReference>
<dbReference type="InterPro" id="IPR014284">
    <property type="entry name" value="RNA_pol_sigma-70_dom"/>
</dbReference>
<dbReference type="Proteomes" id="UP000664698">
    <property type="component" value="Unassembled WGS sequence"/>
</dbReference>
<comment type="caution">
    <text evidence="6">The sequence shown here is derived from an EMBL/GenBank/DDBJ whole genome shotgun (WGS) entry which is preliminary data.</text>
</comment>
<dbReference type="PANTHER" id="PTHR43133:SF46">
    <property type="entry name" value="RNA POLYMERASE SIGMA-70 FACTOR ECF SUBFAMILY"/>
    <property type="match status" value="1"/>
</dbReference>
<name>A0ABS3BSY4_9BACT</name>
<keyword evidence="7" id="KW-1185">Reference proteome</keyword>
<comment type="similarity">
    <text evidence="1">Belongs to the sigma-70 factor family. ECF subfamily.</text>
</comment>
<feature type="domain" description="RNA polymerase sigma factor 70 region 4 type 2" evidence="5">
    <location>
        <begin position="136"/>
        <end position="179"/>
    </location>
</feature>